<accession>A0A118K4M2</accession>
<keyword evidence="2 6" id="KW-0238">DNA-binding</keyword>
<dbReference type="CDD" id="cd00167">
    <property type="entry name" value="SANT"/>
    <property type="match status" value="1"/>
</dbReference>
<organism evidence="6 7">
    <name type="scientific">Cynara cardunculus var. scolymus</name>
    <name type="common">Globe artichoke</name>
    <name type="synonym">Cynara scolymus</name>
    <dbReference type="NCBI Taxonomy" id="59895"/>
    <lineage>
        <taxon>Eukaryota</taxon>
        <taxon>Viridiplantae</taxon>
        <taxon>Streptophyta</taxon>
        <taxon>Embryophyta</taxon>
        <taxon>Tracheophyta</taxon>
        <taxon>Spermatophyta</taxon>
        <taxon>Magnoliopsida</taxon>
        <taxon>eudicotyledons</taxon>
        <taxon>Gunneridae</taxon>
        <taxon>Pentapetalae</taxon>
        <taxon>asterids</taxon>
        <taxon>campanulids</taxon>
        <taxon>Asterales</taxon>
        <taxon>Asteraceae</taxon>
        <taxon>Carduoideae</taxon>
        <taxon>Cardueae</taxon>
        <taxon>Carduinae</taxon>
        <taxon>Cynara</taxon>
    </lineage>
</organism>
<dbReference type="Gene3D" id="1.10.10.60">
    <property type="entry name" value="Homeodomain-like"/>
    <property type="match status" value="1"/>
</dbReference>
<dbReference type="InterPro" id="IPR017930">
    <property type="entry name" value="Myb_dom"/>
</dbReference>
<evidence type="ECO:0000259" key="5">
    <source>
        <dbReference type="PROSITE" id="PS51294"/>
    </source>
</evidence>
<dbReference type="GO" id="GO:0003677">
    <property type="term" value="F:DNA binding"/>
    <property type="evidence" value="ECO:0007669"/>
    <property type="project" value="UniProtKB-KW"/>
</dbReference>
<evidence type="ECO:0000256" key="1">
    <source>
        <dbReference type="ARBA" id="ARBA00004123"/>
    </source>
</evidence>
<dbReference type="InterPro" id="IPR009057">
    <property type="entry name" value="Homeodomain-like_sf"/>
</dbReference>
<dbReference type="Proteomes" id="UP000243975">
    <property type="component" value="Unassembled WGS sequence"/>
</dbReference>
<dbReference type="GO" id="GO:0005634">
    <property type="term" value="C:nucleus"/>
    <property type="evidence" value="ECO:0007669"/>
    <property type="project" value="UniProtKB-SubCell"/>
</dbReference>
<name>A0A118K4M2_CYNCS</name>
<keyword evidence="6" id="KW-0371">Homeobox</keyword>
<sequence>MRTPSYDLRPSLRKGSWSAEEDRKLVNYISTYGISNWCKMSSYAGRSDNEIKNHWHTHLKKRINYPLSITEPEEITKSSDLDDDESSVESSVEPADCFFSSTVSNGHTSSSCIFDMSSRSYHEQQEVKLETGYNYDISSPGTIQDIKSFWEQLYYANYD</sequence>
<dbReference type="PROSITE" id="PS51294">
    <property type="entry name" value="HTH_MYB"/>
    <property type="match status" value="1"/>
</dbReference>
<dbReference type="SUPFAM" id="SSF46689">
    <property type="entry name" value="Homeodomain-like"/>
    <property type="match status" value="1"/>
</dbReference>
<feature type="domain" description="HTH myb-type" evidence="5">
    <location>
        <begin position="9"/>
        <end position="63"/>
    </location>
</feature>
<gene>
    <name evidence="6" type="ORF">Ccrd_013906</name>
</gene>
<dbReference type="PANTHER" id="PTHR47999:SF124">
    <property type="entry name" value="MYB TRANSCRIPTION FACTOR 42"/>
    <property type="match status" value="1"/>
</dbReference>
<protein>
    <submittedName>
        <fullName evidence="6">Homeodomain-like protein</fullName>
    </submittedName>
</protein>
<comment type="subcellular location">
    <subcellularLocation>
        <location evidence="1">Nucleus</location>
    </subcellularLocation>
</comment>
<comment type="caution">
    <text evidence="6">The sequence shown here is derived from an EMBL/GenBank/DDBJ whole genome shotgun (WGS) entry which is preliminary data.</text>
</comment>
<dbReference type="SMART" id="SM00717">
    <property type="entry name" value="SANT"/>
    <property type="match status" value="1"/>
</dbReference>
<evidence type="ECO:0000259" key="4">
    <source>
        <dbReference type="PROSITE" id="PS50090"/>
    </source>
</evidence>
<dbReference type="InterPro" id="IPR015495">
    <property type="entry name" value="Myb_TF_plants"/>
</dbReference>
<dbReference type="PANTHER" id="PTHR47999">
    <property type="entry name" value="TRANSCRIPTION FACTOR MYB8-RELATED-RELATED"/>
    <property type="match status" value="1"/>
</dbReference>
<evidence type="ECO:0000256" key="3">
    <source>
        <dbReference type="ARBA" id="ARBA00023242"/>
    </source>
</evidence>
<proteinExistence type="predicted"/>
<dbReference type="PROSITE" id="PS50090">
    <property type="entry name" value="MYB_LIKE"/>
    <property type="match status" value="1"/>
</dbReference>
<dbReference type="Gramene" id="KVI07740">
    <property type="protein sequence ID" value="KVI07740"/>
    <property type="gene ID" value="Ccrd_013906"/>
</dbReference>
<evidence type="ECO:0000256" key="2">
    <source>
        <dbReference type="ARBA" id="ARBA00023125"/>
    </source>
</evidence>
<reference evidence="6 7" key="1">
    <citation type="journal article" date="2016" name="Sci. Rep.">
        <title>The genome sequence of the outbreeding globe artichoke constructed de novo incorporating a phase-aware low-pass sequencing strategy of F1 progeny.</title>
        <authorList>
            <person name="Scaglione D."/>
            <person name="Reyes-Chin-Wo S."/>
            <person name="Acquadro A."/>
            <person name="Froenicke L."/>
            <person name="Portis E."/>
            <person name="Beitel C."/>
            <person name="Tirone M."/>
            <person name="Mauro R."/>
            <person name="Lo Monaco A."/>
            <person name="Mauromicale G."/>
            <person name="Faccioli P."/>
            <person name="Cattivelli L."/>
            <person name="Rieseberg L."/>
            <person name="Michelmore R."/>
            <person name="Lanteri S."/>
        </authorList>
    </citation>
    <scope>NUCLEOTIDE SEQUENCE [LARGE SCALE GENOMIC DNA]</scope>
    <source>
        <strain evidence="6">2C</strain>
    </source>
</reference>
<evidence type="ECO:0000313" key="6">
    <source>
        <dbReference type="EMBL" id="KVI07740.1"/>
    </source>
</evidence>
<evidence type="ECO:0000313" key="7">
    <source>
        <dbReference type="Proteomes" id="UP000243975"/>
    </source>
</evidence>
<dbReference type="EMBL" id="LEKV01001493">
    <property type="protein sequence ID" value="KVI07740.1"/>
    <property type="molecule type" value="Genomic_DNA"/>
</dbReference>
<dbReference type="AlphaFoldDB" id="A0A118K4M2"/>
<dbReference type="InterPro" id="IPR001005">
    <property type="entry name" value="SANT/Myb"/>
</dbReference>
<feature type="domain" description="Myb-like" evidence="4">
    <location>
        <begin position="9"/>
        <end position="59"/>
    </location>
</feature>
<keyword evidence="3" id="KW-0539">Nucleus</keyword>
<keyword evidence="7" id="KW-1185">Reference proteome</keyword>
<dbReference type="Pfam" id="PF00249">
    <property type="entry name" value="Myb_DNA-binding"/>
    <property type="match status" value="1"/>
</dbReference>